<evidence type="ECO:0000313" key="2">
    <source>
        <dbReference type="EMBL" id="PIT87115.1"/>
    </source>
</evidence>
<dbReference type="EMBL" id="PFBX01000052">
    <property type="protein sequence ID" value="PIT87115.1"/>
    <property type="molecule type" value="Genomic_DNA"/>
</dbReference>
<dbReference type="Pfam" id="PF01936">
    <property type="entry name" value="NYN"/>
    <property type="match status" value="1"/>
</dbReference>
<evidence type="ECO:0000313" key="3">
    <source>
        <dbReference type="Proteomes" id="UP000231183"/>
    </source>
</evidence>
<dbReference type="AlphaFoldDB" id="A0A2M6W308"/>
<dbReference type="CDD" id="cd10911">
    <property type="entry name" value="PIN_LabA"/>
    <property type="match status" value="1"/>
</dbReference>
<dbReference type="Proteomes" id="UP000231183">
    <property type="component" value="Unassembled WGS sequence"/>
</dbReference>
<name>A0A2M6W308_9BACT</name>
<accession>A0A2M6W308</accession>
<proteinExistence type="predicted"/>
<sequence length="181" mass="20460">MSKTSRVSVFIDGSNLYFKLKSLEIPNLSKFDYRGLVSWLAKNKEVVYAGYYIGVVRAKLGDEHSQKLRRGQRNLFNFLQSEKQGFSLRKGYLMKNDGVFHEKGVDVQIAVDILVGAYEDRYDTAIVLSSDTDLIPAMKKAKAIGKQVIYVGFSHQPSLALQTCANLSRLLLKEDLDNFII</sequence>
<dbReference type="InterPro" id="IPR047140">
    <property type="entry name" value="LabA"/>
</dbReference>
<dbReference type="Gene3D" id="3.40.50.1010">
    <property type="entry name" value="5'-nuclease"/>
    <property type="match status" value="1"/>
</dbReference>
<comment type="caution">
    <text evidence="2">The sequence shown here is derived from an EMBL/GenBank/DDBJ whole genome shotgun (WGS) entry which is preliminary data.</text>
</comment>
<dbReference type="PANTHER" id="PTHR35458">
    <property type="entry name" value="SLR0755 PROTEIN"/>
    <property type="match status" value="1"/>
</dbReference>
<protein>
    <recommendedName>
        <fullName evidence="1">NYN domain-containing protein</fullName>
    </recommendedName>
</protein>
<evidence type="ECO:0000259" key="1">
    <source>
        <dbReference type="Pfam" id="PF01936"/>
    </source>
</evidence>
<reference evidence="3" key="1">
    <citation type="submission" date="2017-09" db="EMBL/GenBank/DDBJ databases">
        <title>Depth-based differentiation of microbial function through sediment-hosted aquifers and enrichment of novel symbionts in the deep terrestrial subsurface.</title>
        <authorList>
            <person name="Probst A.J."/>
            <person name="Ladd B."/>
            <person name="Jarett J.K."/>
            <person name="Geller-Mcgrath D.E."/>
            <person name="Sieber C.M.K."/>
            <person name="Emerson J.B."/>
            <person name="Anantharaman K."/>
            <person name="Thomas B.C."/>
            <person name="Malmstrom R."/>
            <person name="Stieglmeier M."/>
            <person name="Klingl A."/>
            <person name="Woyke T."/>
            <person name="Ryan C.M."/>
            <person name="Banfield J.F."/>
        </authorList>
    </citation>
    <scope>NUCLEOTIDE SEQUENCE [LARGE SCALE GENOMIC DNA]</scope>
</reference>
<gene>
    <name evidence="2" type="ORF">COU31_04710</name>
</gene>
<dbReference type="PANTHER" id="PTHR35458:SF8">
    <property type="entry name" value="SLR0650 PROTEIN"/>
    <property type="match status" value="1"/>
</dbReference>
<dbReference type="InterPro" id="IPR021139">
    <property type="entry name" value="NYN"/>
</dbReference>
<organism evidence="2 3">
    <name type="scientific">Candidatus Magasanikbacteria bacterium CG10_big_fil_rev_8_21_14_0_10_40_10</name>
    <dbReference type="NCBI Taxonomy" id="1974648"/>
    <lineage>
        <taxon>Bacteria</taxon>
        <taxon>Candidatus Magasanikiibacteriota</taxon>
    </lineage>
</organism>
<dbReference type="GO" id="GO:0004540">
    <property type="term" value="F:RNA nuclease activity"/>
    <property type="evidence" value="ECO:0007669"/>
    <property type="project" value="InterPro"/>
</dbReference>
<feature type="domain" description="NYN" evidence="1">
    <location>
        <begin position="6"/>
        <end position="162"/>
    </location>
</feature>